<organism evidence="1 2">
    <name type="scientific">Halalkalibacter suaedae</name>
    <dbReference type="NCBI Taxonomy" id="2822140"/>
    <lineage>
        <taxon>Bacteria</taxon>
        <taxon>Bacillati</taxon>
        <taxon>Bacillota</taxon>
        <taxon>Bacilli</taxon>
        <taxon>Bacillales</taxon>
        <taxon>Bacillaceae</taxon>
        <taxon>Halalkalibacter</taxon>
    </lineage>
</organism>
<proteinExistence type="predicted"/>
<accession>A0A940WSL9</accession>
<dbReference type="RefSeq" id="WP_210596729.1">
    <property type="nucleotide sequence ID" value="NZ_JAGKSQ010000003.1"/>
</dbReference>
<dbReference type="Proteomes" id="UP000678228">
    <property type="component" value="Unassembled WGS sequence"/>
</dbReference>
<reference evidence="1" key="1">
    <citation type="submission" date="2021-03" db="EMBL/GenBank/DDBJ databases">
        <title>Bacillus suaedae sp. nov., isolated from Suaeda aralocaspica.</title>
        <authorList>
            <person name="Lei R.F.R."/>
        </authorList>
    </citation>
    <scope>NUCLEOTIDE SEQUENCE</scope>
    <source>
        <strain evidence="1">YZJH907-2</strain>
    </source>
</reference>
<evidence type="ECO:0000313" key="1">
    <source>
        <dbReference type="EMBL" id="MBP3951023.1"/>
    </source>
</evidence>
<gene>
    <name evidence="1" type="ORF">J7W16_07735</name>
</gene>
<keyword evidence="2" id="KW-1185">Reference proteome</keyword>
<name>A0A940WSL9_9BACI</name>
<dbReference type="EMBL" id="JAGKSQ010000003">
    <property type="protein sequence ID" value="MBP3951023.1"/>
    <property type="molecule type" value="Genomic_DNA"/>
</dbReference>
<protein>
    <submittedName>
        <fullName evidence="1">Uncharacterized protein</fullName>
    </submittedName>
</protein>
<evidence type="ECO:0000313" key="2">
    <source>
        <dbReference type="Proteomes" id="UP000678228"/>
    </source>
</evidence>
<sequence>MSKRVITQMDDEMLLSVYDATKRGLILFKHENTSSLNELETQLEKEMNSRKLLRCKKNYSDASKVIL</sequence>
<dbReference type="AlphaFoldDB" id="A0A940WSL9"/>
<comment type="caution">
    <text evidence="1">The sequence shown here is derived from an EMBL/GenBank/DDBJ whole genome shotgun (WGS) entry which is preliminary data.</text>
</comment>